<accession>A0A4Z1F8I0</accession>
<keyword evidence="2" id="KW-1185">Reference proteome</keyword>
<comment type="caution">
    <text evidence="1">The sequence shown here is derived from an EMBL/GenBank/DDBJ whole genome shotgun (WGS) entry which is preliminary data.</text>
</comment>
<evidence type="ECO:0000313" key="2">
    <source>
        <dbReference type="Proteomes" id="UP000297910"/>
    </source>
</evidence>
<sequence length="139" mass="15930">MEASDGMYGEILCTRFAQGYIVNGGGFSHCAAGSSVHTTRILGDEYWSKVRKEILTGGELRRNVRREVMKSKERKEVYDKFMSTAKAMANTTQRIIDLKENWDKKKDDLEKTNLQISDQVVQFMRDSQHLADFSQALKD</sequence>
<name>A0A4Z1F8I0_9HELO</name>
<dbReference type="EMBL" id="PQXI01000279">
    <property type="protein sequence ID" value="TGO20616.1"/>
    <property type="molecule type" value="Genomic_DNA"/>
</dbReference>
<protein>
    <submittedName>
        <fullName evidence="1">Uncharacterized protein</fullName>
    </submittedName>
</protein>
<evidence type="ECO:0000313" key="1">
    <source>
        <dbReference type="EMBL" id="TGO20616.1"/>
    </source>
</evidence>
<dbReference type="Proteomes" id="UP000297910">
    <property type="component" value="Unassembled WGS sequence"/>
</dbReference>
<dbReference type="AlphaFoldDB" id="A0A4Z1F8I0"/>
<gene>
    <name evidence="1" type="ORF">BPAE_0280g00030</name>
</gene>
<reference evidence="1 2" key="1">
    <citation type="submission" date="2017-12" db="EMBL/GenBank/DDBJ databases">
        <title>Comparative genomics of Botrytis spp.</title>
        <authorList>
            <person name="Valero-Jimenez C.A."/>
            <person name="Tapia P."/>
            <person name="Veloso J."/>
            <person name="Silva-Moreno E."/>
            <person name="Staats M."/>
            <person name="Valdes J.H."/>
            <person name="Van Kan J.A.L."/>
        </authorList>
    </citation>
    <scope>NUCLEOTIDE SEQUENCE [LARGE SCALE GENOMIC DNA]</scope>
    <source>
        <strain evidence="1 2">Bp0003</strain>
    </source>
</reference>
<proteinExistence type="predicted"/>
<organism evidence="1 2">
    <name type="scientific">Botrytis paeoniae</name>
    <dbReference type="NCBI Taxonomy" id="278948"/>
    <lineage>
        <taxon>Eukaryota</taxon>
        <taxon>Fungi</taxon>
        <taxon>Dikarya</taxon>
        <taxon>Ascomycota</taxon>
        <taxon>Pezizomycotina</taxon>
        <taxon>Leotiomycetes</taxon>
        <taxon>Helotiales</taxon>
        <taxon>Sclerotiniaceae</taxon>
        <taxon>Botrytis</taxon>
    </lineage>
</organism>